<keyword evidence="1" id="KW-1133">Transmembrane helix</keyword>
<dbReference type="InterPro" id="IPR020846">
    <property type="entry name" value="MFS_dom"/>
</dbReference>
<dbReference type="InterPro" id="IPR036259">
    <property type="entry name" value="MFS_trans_sf"/>
</dbReference>
<dbReference type="GO" id="GO:0022857">
    <property type="term" value="F:transmembrane transporter activity"/>
    <property type="evidence" value="ECO:0007669"/>
    <property type="project" value="InterPro"/>
</dbReference>
<organism evidence="3">
    <name type="scientific">marine sediment metagenome</name>
    <dbReference type="NCBI Taxonomy" id="412755"/>
    <lineage>
        <taxon>unclassified sequences</taxon>
        <taxon>metagenomes</taxon>
        <taxon>ecological metagenomes</taxon>
    </lineage>
</organism>
<keyword evidence="1" id="KW-0472">Membrane</keyword>
<proteinExistence type="predicted"/>
<feature type="transmembrane region" description="Helical" evidence="1">
    <location>
        <begin position="34"/>
        <end position="56"/>
    </location>
</feature>
<protein>
    <recommendedName>
        <fullName evidence="2">Major facilitator superfamily (MFS) profile domain-containing protein</fullName>
    </recommendedName>
</protein>
<gene>
    <name evidence="3" type="ORF">S12H4_41966</name>
</gene>
<dbReference type="AlphaFoldDB" id="X1VB99"/>
<evidence type="ECO:0000259" key="2">
    <source>
        <dbReference type="PROSITE" id="PS50850"/>
    </source>
</evidence>
<dbReference type="Pfam" id="PF07690">
    <property type="entry name" value="MFS_1"/>
    <property type="match status" value="1"/>
</dbReference>
<feature type="transmembrane region" description="Helical" evidence="1">
    <location>
        <begin position="68"/>
        <end position="91"/>
    </location>
</feature>
<feature type="domain" description="Major facilitator superfamily (MFS) profile" evidence="2">
    <location>
        <begin position="1"/>
        <end position="94"/>
    </location>
</feature>
<sequence length="94" mass="10358">MGDKYDKRVIIASGFICSSIFLGGLIWIQNIHIVVTFLFLLAIGVSTFHPLATAIVRENSKAEQRGRNLSLFSAVGVTGIIVSSLLFGFFVHMW</sequence>
<keyword evidence="1" id="KW-0812">Transmembrane</keyword>
<accession>X1VB99</accession>
<feature type="non-terminal residue" evidence="3">
    <location>
        <position position="94"/>
    </location>
</feature>
<name>X1VB99_9ZZZZ</name>
<evidence type="ECO:0000313" key="3">
    <source>
        <dbReference type="EMBL" id="GAJ10696.1"/>
    </source>
</evidence>
<dbReference type="Gene3D" id="1.20.1250.20">
    <property type="entry name" value="MFS general substrate transporter like domains"/>
    <property type="match status" value="1"/>
</dbReference>
<evidence type="ECO:0000256" key="1">
    <source>
        <dbReference type="SAM" id="Phobius"/>
    </source>
</evidence>
<dbReference type="PROSITE" id="PS50850">
    <property type="entry name" value="MFS"/>
    <property type="match status" value="1"/>
</dbReference>
<dbReference type="EMBL" id="BARW01025631">
    <property type="protein sequence ID" value="GAJ10696.1"/>
    <property type="molecule type" value="Genomic_DNA"/>
</dbReference>
<dbReference type="InterPro" id="IPR011701">
    <property type="entry name" value="MFS"/>
</dbReference>
<dbReference type="SUPFAM" id="SSF103473">
    <property type="entry name" value="MFS general substrate transporter"/>
    <property type="match status" value="1"/>
</dbReference>
<reference evidence="3" key="1">
    <citation type="journal article" date="2014" name="Front. Microbiol.">
        <title>High frequency of phylogenetically diverse reductive dehalogenase-homologous genes in deep subseafloor sedimentary metagenomes.</title>
        <authorList>
            <person name="Kawai M."/>
            <person name="Futagami T."/>
            <person name="Toyoda A."/>
            <person name="Takaki Y."/>
            <person name="Nishi S."/>
            <person name="Hori S."/>
            <person name="Arai W."/>
            <person name="Tsubouchi T."/>
            <person name="Morono Y."/>
            <person name="Uchiyama I."/>
            <person name="Ito T."/>
            <person name="Fujiyama A."/>
            <person name="Inagaki F."/>
            <person name="Takami H."/>
        </authorList>
    </citation>
    <scope>NUCLEOTIDE SEQUENCE</scope>
    <source>
        <strain evidence="3">Expedition CK06-06</strain>
    </source>
</reference>
<feature type="transmembrane region" description="Helical" evidence="1">
    <location>
        <begin position="9"/>
        <end position="28"/>
    </location>
</feature>
<comment type="caution">
    <text evidence="3">The sequence shown here is derived from an EMBL/GenBank/DDBJ whole genome shotgun (WGS) entry which is preliminary data.</text>
</comment>